<dbReference type="Proteomes" id="UP000031847">
    <property type="component" value="Unassembled WGS sequence"/>
</dbReference>
<evidence type="ECO:0000313" key="2">
    <source>
        <dbReference type="Proteomes" id="UP000031847"/>
    </source>
</evidence>
<comment type="caution">
    <text evidence="1">The sequence shown here is derived from an EMBL/GenBank/DDBJ whole genome shotgun (WGS) entry which is preliminary data.</text>
</comment>
<gene>
    <name evidence="1" type="ORF">JCM5805K_0174</name>
</gene>
<name>A0A0B8QHD7_LACLL</name>
<protein>
    <submittedName>
        <fullName evidence="1">Uncharacterized protein</fullName>
    </submittedName>
</protein>
<proteinExistence type="predicted"/>
<dbReference type="AlphaFoldDB" id="A0A0B8QHD7"/>
<sequence length="43" mass="5052">MIEFDEYELFAYQSVQQKIQCFVELSANPQASEALFDNKLSLY</sequence>
<evidence type="ECO:0000313" key="1">
    <source>
        <dbReference type="EMBL" id="GAM79070.1"/>
    </source>
</evidence>
<organism evidence="1 2">
    <name type="scientific">Lactococcus lactis subsp. lactis</name>
    <name type="common">Streptococcus lactis</name>
    <dbReference type="NCBI Taxonomy" id="1360"/>
    <lineage>
        <taxon>Bacteria</taxon>
        <taxon>Bacillati</taxon>
        <taxon>Bacillota</taxon>
        <taxon>Bacilli</taxon>
        <taxon>Lactobacillales</taxon>
        <taxon>Streptococcaceae</taxon>
        <taxon>Lactococcus</taxon>
    </lineage>
</organism>
<dbReference type="EMBL" id="BBSI01000008">
    <property type="protein sequence ID" value="GAM79070.1"/>
    <property type="molecule type" value="Genomic_DNA"/>
</dbReference>
<accession>A0A0B8QHD7</accession>
<reference evidence="1 2" key="1">
    <citation type="submission" date="2015-01" db="EMBL/GenBank/DDBJ databases">
        <title>Lactococcus lactis subsp.lactis JCM 5805 whole genome shotgun sequence.</title>
        <authorList>
            <person name="Fujii T."/>
            <person name="Tomita Y."/>
            <person name="Ikushima S."/>
            <person name="Fujiwara D."/>
        </authorList>
    </citation>
    <scope>NUCLEOTIDE SEQUENCE [LARGE SCALE GENOMIC DNA]</scope>
    <source>
        <strain evidence="1 2">JCM 5805</strain>
    </source>
</reference>